<sequence length="178" mass="19159">MPSASLPASSQLAMPAPVPLVGDMSAEERRLHLQQELQKQLYHIHLTQGQEAMERYMVEQCNSLKRIGALPPDYDPFMLSTTAVMAAPGFDLAAALATCGDGNGEPDGALPRLPMVHVVLGGTPEAVSRHLFEQLRALDHAGVSHIFIEGLPTTPPSRGVMNRIHKAASTTWTFAATL</sequence>
<dbReference type="Gene3D" id="3.40.50.11030">
    <property type="entry name" value="Threonylcarbamoyl-AMP synthase, C-terminal domain"/>
    <property type="match status" value="1"/>
</dbReference>
<evidence type="ECO:0000259" key="1">
    <source>
        <dbReference type="Pfam" id="PF03481"/>
    </source>
</evidence>
<reference evidence="3" key="1">
    <citation type="journal article" date="2018" name="Nat. Microbiol.">
        <title>Leveraging single-cell genomics to expand the fungal tree of life.</title>
        <authorList>
            <person name="Ahrendt S.R."/>
            <person name="Quandt C.A."/>
            <person name="Ciobanu D."/>
            <person name="Clum A."/>
            <person name="Salamov A."/>
            <person name="Andreopoulos B."/>
            <person name="Cheng J.F."/>
            <person name="Woyke T."/>
            <person name="Pelin A."/>
            <person name="Henrissat B."/>
            <person name="Reynolds N.K."/>
            <person name="Benny G.L."/>
            <person name="Smith M.E."/>
            <person name="James T.Y."/>
            <person name="Grigoriev I.V."/>
        </authorList>
    </citation>
    <scope>NUCLEOTIDE SEQUENCE [LARGE SCALE GENOMIC DNA]</scope>
    <source>
        <strain evidence="3">ATCC 52028</strain>
    </source>
</reference>
<dbReference type="EMBL" id="ML009452">
    <property type="protein sequence ID" value="RKO97031.1"/>
    <property type="molecule type" value="Genomic_DNA"/>
</dbReference>
<accession>A0A4P9WUI9</accession>
<protein>
    <recommendedName>
        <fullName evidence="1">Threonylcarbamoyl-AMP synthase C-terminal domain-containing protein</fullName>
    </recommendedName>
</protein>
<name>A0A4P9WUI9_9FUNG</name>
<dbReference type="AlphaFoldDB" id="A0A4P9WUI9"/>
<evidence type="ECO:0000313" key="2">
    <source>
        <dbReference type="EMBL" id="RKO97031.1"/>
    </source>
</evidence>
<dbReference type="InterPro" id="IPR005145">
    <property type="entry name" value="Sua5_C"/>
</dbReference>
<dbReference type="InterPro" id="IPR038385">
    <property type="entry name" value="Sua5/YwlC_C"/>
</dbReference>
<feature type="domain" description="Threonylcarbamoyl-AMP synthase C-terminal" evidence="1">
    <location>
        <begin position="81"/>
        <end position="169"/>
    </location>
</feature>
<dbReference type="Pfam" id="PF03481">
    <property type="entry name" value="Sua5_C"/>
    <property type="match status" value="1"/>
</dbReference>
<proteinExistence type="predicted"/>
<evidence type="ECO:0000313" key="3">
    <source>
        <dbReference type="Proteomes" id="UP000268535"/>
    </source>
</evidence>
<organism evidence="2 3">
    <name type="scientific">Caulochytrium protostelioides</name>
    <dbReference type="NCBI Taxonomy" id="1555241"/>
    <lineage>
        <taxon>Eukaryota</taxon>
        <taxon>Fungi</taxon>
        <taxon>Fungi incertae sedis</taxon>
        <taxon>Chytridiomycota</taxon>
        <taxon>Chytridiomycota incertae sedis</taxon>
        <taxon>Chytridiomycetes</taxon>
        <taxon>Caulochytriales</taxon>
        <taxon>Caulochytriaceae</taxon>
        <taxon>Caulochytrium</taxon>
    </lineage>
</organism>
<dbReference type="Proteomes" id="UP000268535">
    <property type="component" value="Unassembled WGS sequence"/>
</dbReference>
<gene>
    <name evidence="2" type="ORF">CAUPRSCDRAFT_11279</name>
</gene>